<gene>
    <name evidence="1" type="ORF">MNBD_NITROSPIRAE03-735</name>
</gene>
<name>A0A3B1CUK4_9ZZZZ</name>
<dbReference type="EMBL" id="UOGI01000199">
    <property type="protein sequence ID" value="VAX33709.1"/>
    <property type="molecule type" value="Genomic_DNA"/>
</dbReference>
<accession>A0A3B1CUK4</accession>
<dbReference type="AlphaFoldDB" id="A0A3B1CUK4"/>
<protein>
    <recommendedName>
        <fullName evidence="2">MBL fold metallo-hydrolase</fullName>
    </recommendedName>
</protein>
<sequence length="41" mass="4372">MTDGITVRILGDFGPFSSMGKSISYQITMGQSIYLIDCGAP</sequence>
<organism evidence="1">
    <name type="scientific">hydrothermal vent metagenome</name>
    <dbReference type="NCBI Taxonomy" id="652676"/>
    <lineage>
        <taxon>unclassified sequences</taxon>
        <taxon>metagenomes</taxon>
        <taxon>ecological metagenomes</taxon>
    </lineage>
</organism>
<evidence type="ECO:0008006" key="2">
    <source>
        <dbReference type="Google" id="ProtNLM"/>
    </source>
</evidence>
<feature type="non-terminal residue" evidence="1">
    <location>
        <position position="41"/>
    </location>
</feature>
<reference evidence="1" key="1">
    <citation type="submission" date="2018-06" db="EMBL/GenBank/DDBJ databases">
        <authorList>
            <person name="Zhirakovskaya E."/>
        </authorList>
    </citation>
    <scope>NUCLEOTIDE SEQUENCE</scope>
</reference>
<proteinExistence type="predicted"/>
<evidence type="ECO:0000313" key="1">
    <source>
        <dbReference type="EMBL" id="VAX33709.1"/>
    </source>
</evidence>